<keyword evidence="4" id="KW-1185">Reference proteome</keyword>
<feature type="signal peptide" evidence="2">
    <location>
        <begin position="1"/>
        <end position="26"/>
    </location>
</feature>
<feature type="region of interest" description="Disordered" evidence="1">
    <location>
        <begin position="81"/>
        <end position="111"/>
    </location>
</feature>
<sequence>MQSWAKRGVQAALVTSGLLIVGQGGAAAAAECCPDRPSSPLTGTIPLPHGENATEVTMPLGRVTPAGAAAVGQSTRHVIEPLTTAPSPTDGADDLRPDHDRAPRNESRTNMAMPAADDAALNHFDESQYSQHQEAAEYWRPVADAAALDGLPGGRLFSGLYRALAGDIFAGSPEQPADNSKTTELSLRDVRAALAADPRGQEAGVGVEHSERDSEDVTTSVLPDGSLLTLNGVPTEVIRSALGQAHPETEDRDPLVVWGEQLPDAGELPRIPEISEFVRTSALSKASVLPGMGLLAGLGDATGVALPAAPRARDAGEGTEADPFVDDRPTVEFPSVAATDAAVLPEVGSGELSSVPAPALGQFTKDLDAELSILDPLRSLSWGLLLPTELPEFPEIGQLNSENGLPSLSDLTSVGVALPAVHSEDEVAGRSNILPTNKLGLDGLPDLNVGRPNLQVGQISGAEQLLPASLGSADQPRRTALATAPAGRNNETGVRLPVANTSDLPLRGALDAVQIDALNNMDAVRIPPRTSQAPALSTLDTAVLLRSVTGDEEGSSRLSQS</sequence>
<keyword evidence="2" id="KW-0732">Signal</keyword>
<feature type="compositionally biased region" description="Basic and acidic residues" evidence="1">
    <location>
        <begin position="93"/>
        <end position="107"/>
    </location>
</feature>
<accession>A0ABT1JKH2</accession>
<comment type="caution">
    <text evidence="3">The sequence shown here is derived from an EMBL/GenBank/DDBJ whole genome shotgun (WGS) entry which is preliminary data.</text>
</comment>
<evidence type="ECO:0000256" key="2">
    <source>
        <dbReference type="SAM" id="SignalP"/>
    </source>
</evidence>
<protein>
    <recommendedName>
        <fullName evidence="5">Secreted protein</fullName>
    </recommendedName>
</protein>
<gene>
    <name evidence="3" type="ORF">G443_003277</name>
</gene>
<name>A0ABT1JKH2_ACTCY</name>
<dbReference type="EMBL" id="AUBJ02000001">
    <property type="protein sequence ID" value="MCP2333007.1"/>
    <property type="molecule type" value="Genomic_DNA"/>
</dbReference>
<proteinExistence type="predicted"/>
<reference evidence="3 4" key="1">
    <citation type="submission" date="2022-06" db="EMBL/GenBank/DDBJ databases">
        <title>Genomic Encyclopedia of Type Strains, Phase I: the one thousand microbial genomes (KMG-I) project.</title>
        <authorList>
            <person name="Kyrpides N."/>
        </authorList>
    </citation>
    <scope>NUCLEOTIDE SEQUENCE [LARGE SCALE GENOMIC DNA]</scope>
    <source>
        <strain evidence="3 4">DSM 43889</strain>
    </source>
</reference>
<dbReference type="Proteomes" id="UP000791080">
    <property type="component" value="Unassembled WGS sequence"/>
</dbReference>
<evidence type="ECO:0008006" key="5">
    <source>
        <dbReference type="Google" id="ProtNLM"/>
    </source>
</evidence>
<organism evidence="3 4">
    <name type="scientific">Actinoalloteichus caeruleus DSM 43889</name>
    <dbReference type="NCBI Taxonomy" id="1120930"/>
    <lineage>
        <taxon>Bacteria</taxon>
        <taxon>Bacillati</taxon>
        <taxon>Actinomycetota</taxon>
        <taxon>Actinomycetes</taxon>
        <taxon>Pseudonocardiales</taxon>
        <taxon>Pseudonocardiaceae</taxon>
        <taxon>Actinoalloteichus</taxon>
        <taxon>Actinoalloteichus cyanogriseus</taxon>
    </lineage>
</organism>
<dbReference type="RefSeq" id="WP_026417879.1">
    <property type="nucleotide sequence ID" value="NZ_AUBJ02000001.1"/>
</dbReference>
<feature type="region of interest" description="Disordered" evidence="1">
    <location>
        <begin position="196"/>
        <end position="225"/>
    </location>
</feature>
<evidence type="ECO:0000256" key="1">
    <source>
        <dbReference type="SAM" id="MobiDB-lite"/>
    </source>
</evidence>
<evidence type="ECO:0000313" key="4">
    <source>
        <dbReference type="Proteomes" id="UP000791080"/>
    </source>
</evidence>
<evidence type="ECO:0000313" key="3">
    <source>
        <dbReference type="EMBL" id="MCP2333007.1"/>
    </source>
</evidence>
<feature type="chain" id="PRO_5047450576" description="Secreted protein" evidence="2">
    <location>
        <begin position="27"/>
        <end position="561"/>
    </location>
</feature>